<reference evidence="2" key="1">
    <citation type="journal article" date="2014" name="Int. J. Syst. Evol. Microbiol.">
        <title>Complete genome sequence of Corynebacterium casei LMG S-19264T (=DSM 44701T), isolated from a smear-ripened cheese.</title>
        <authorList>
            <consortium name="US DOE Joint Genome Institute (JGI-PGF)"/>
            <person name="Walter F."/>
            <person name="Albersmeier A."/>
            <person name="Kalinowski J."/>
            <person name="Ruckert C."/>
        </authorList>
    </citation>
    <scope>NUCLEOTIDE SEQUENCE</scope>
    <source>
        <strain evidence="2">JCM 4834</strain>
    </source>
</reference>
<dbReference type="AlphaFoldDB" id="A0A918QR91"/>
<feature type="compositionally biased region" description="Polar residues" evidence="1">
    <location>
        <begin position="42"/>
        <end position="60"/>
    </location>
</feature>
<dbReference type="Proteomes" id="UP000634660">
    <property type="component" value="Unassembled WGS sequence"/>
</dbReference>
<organism evidence="2 3">
    <name type="scientific">Streptomyces subrutilus</name>
    <dbReference type="NCBI Taxonomy" id="36818"/>
    <lineage>
        <taxon>Bacteria</taxon>
        <taxon>Bacillati</taxon>
        <taxon>Actinomycetota</taxon>
        <taxon>Actinomycetes</taxon>
        <taxon>Kitasatosporales</taxon>
        <taxon>Streptomycetaceae</taxon>
        <taxon>Streptomyces</taxon>
    </lineage>
</organism>
<evidence type="ECO:0000313" key="2">
    <source>
        <dbReference type="EMBL" id="GGZ69179.1"/>
    </source>
</evidence>
<comment type="caution">
    <text evidence="2">The sequence shown here is derived from an EMBL/GenBank/DDBJ whole genome shotgun (WGS) entry which is preliminary data.</text>
</comment>
<evidence type="ECO:0000256" key="1">
    <source>
        <dbReference type="SAM" id="MobiDB-lite"/>
    </source>
</evidence>
<name>A0A918QR91_9ACTN</name>
<accession>A0A918QR91</accession>
<protein>
    <submittedName>
        <fullName evidence="2">Uncharacterized protein</fullName>
    </submittedName>
</protein>
<dbReference type="EMBL" id="BMVX01000010">
    <property type="protein sequence ID" value="GGZ69179.1"/>
    <property type="molecule type" value="Genomic_DNA"/>
</dbReference>
<sequence>MCESSRKPKWDFEVGLVPEQLAYRLGRSVWDDVAEPELPTESPANQTGDHYSPASMTNIG</sequence>
<proteinExistence type="predicted"/>
<gene>
    <name evidence="2" type="ORF">GCM10010371_31510</name>
</gene>
<feature type="region of interest" description="Disordered" evidence="1">
    <location>
        <begin position="34"/>
        <end position="60"/>
    </location>
</feature>
<reference evidence="2" key="2">
    <citation type="submission" date="2020-09" db="EMBL/GenBank/DDBJ databases">
        <authorList>
            <person name="Sun Q."/>
            <person name="Ohkuma M."/>
        </authorList>
    </citation>
    <scope>NUCLEOTIDE SEQUENCE</scope>
    <source>
        <strain evidence="2">JCM 4834</strain>
    </source>
</reference>
<evidence type="ECO:0000313" key="3">
    <source>
        <dbReference type="Proteomes" id="UP000634660"/>
    </source>
</evidence>